<dbReference type="Proteomes" id="UP000825729">
    <property type="component" value="Unassembled WGS sequence"/>
</dbReference>
<comment type="subcellular location">
    <subcellularLocation>
        <location evidence="1">Chromosome</location>
    </subcellularLocation>
    <subcellularLocation>
        <location evidence="2">Cytoplasm</location>
    </subcellularLocation>
</comment>
<organism evidence="12 13">
    <name type="scientific">Aristolochia fimbriata</name>
    <name type="common">White veined hardy Dutchman's pipe vine</name>
    <dbReference type="NCBI Taxonomy" id="158543"/>
    <lineage>
        <taxon>Eukaryota</taxon>
        <taxon>Viridiplantae</taxon>
        <taxon>Streptophyta</taxon>
        <taxon>Embryophyta</taxon>
        <taxon>Tracheophyta</taxon>
        <taxon>Spermatophyta</taxon>
        <taxon>Magnoliopsida</taxon>
        <taxon>Magnoliidae</taxon>
        <taxon>Piperales</taxon>
        <taxon>Aristolochiaceae</taxon>
        <taxon>Aristolochia</taxon>
    </lineage>
</organism>
<keyword evidence="8" id="KW-0498">Mitosis</keyword>
<proteinExistence type="inferred from homology"/>
<evidence type="ECO:0000256" key="3">
    <source>
        <dbReference type="ARBA" id="ARBA00009471"/>
    </source>
</evidence>
<evidence type="ECO:0000256" key="4">
    <source>
        <dbReference type="ARBA" id="ARBA00016065"/>
    </source>
</evidence>
<comment type="similarity">
    <text evidence="3">Belongs to the CND2 (condensin subunit 2) family.</text>
</comment>
<keyword evidence="7" id="KW-0132">Cell division</keyword>
<dbReference type="PANTHER" id="PTHR13108">
    <property type="entry name" value="CONDENSIN COMPLEX SUBUNIT 2"/>
    <property type="match status" value="1"/>
</dbReference>
<evidence type="ECO:0000256" key="6">
    <source>
        <dbReference type="ARBA" id="ARBA00022490"/>
    </source>
</evidence>
<evidence type="ECO:0000256" key="5">
    <source>
        <dbReference type="ARBA" id="ARBA00022454"/>
    </source>
</evidence>
<dbReference type="GO" id="GO:0007076">
    <property type="term" value="P:mitotic chromosome condensation"/>
    <property type="evidence" value="ECO:0007669"/>
    <property type="project" value="InterPro"/>
</dbReference>
<evidence type="ECO:0000256" key="9">
    <source>
        <dbReference type="ARBA" id="ARBA00023067"/>
    </source>
</evidence>
<gene>
    <name evidence="12" type="ORF">H6P81_013753</name>
</gene>
<keyword evidence="13" id="KW-1185">Reference proteome</keyword>
<dbReference type="PANTHER" id="PTHR13108:SF9">
    <property type="entry name" value="CONDENSIN COMPLEX SUBUNIT 2"/>
    <property type="match status" value="1"/>
</dbReference>
<keyword evidence="9" id="KW-0226">DNA condensation</keyword>
<evidence type="ECO:0000256" key="11">
    <source>
        <dbReference type="SAM" id="MobiDB-lite"/>
    </source>
</evidence>
<feature type="region of interest" description="Disordered" evidence="11">
    <location>
        <begin position="1"/>
        <end position="26"/>
    </location>
</feature>
<evidence type="ECO:0000256" key="10">
    <source>
        <dbReference type="ARBA" id="ARBA00023306"/>
    </source>
</evidence>
<protein>
    <recommendedName>
        <fullName evidence="4">Condensin complex subunit 2</fullName>
    </recommendedName>
</protein>
<keyword evidence="10" id="KW-0131">Cell cycle</keyword>
<evidence type="ECO:0000313" key="12">
    <source>
        <dbReference type="EMBL" id="KAG9447625.1"/>
    </source>
</evidence>
<dbReference type="PIRSF" id="PIRSF017126">
    <property type="entry name" value="Condensin_H"/>
    <property type="match status" value="1"/>
</dbReference>
<sequence length="657" mass="73502">MGECVTPVAKQKTPMASRLQSPTGPFVLGSNNDQLERAQARAARAAASRRKSLARPPPLDRSDMLSRDQITELFQNCIKLASENKINQKNTWELSLIDHLSEIIKVEEEDDAETNFQKASCTLEAGVKIYSMRVDSVHSEAYKVLGGINRVGHEDDKEIASEGDRVKDVQEDAHTKKEQEKKMCPQSTLESSFEALNVKKFDVAFAVDPLYHQMSSQFDEGGAKGLLLNNLGVYGGCQVLFDSLEIPGMSAPCTADTETSDVIDISFTRECVEQMMNCIPENSEISPALRDIICQYDEDNQRPADILSVDQQSVGFDDASDIIQPEPEGNYFGNYGPCSDDHEDQSDIIDNCSNFTDQNFMGLDEDQETYVVHETDIDGRCENVADFLFLGLGFNSKQNAWAGPDHWMYRKSKGPEQVASSDCGSKGSHEKPRNKRLQPLDIDFVQSLEKEMPDIFGPPKNLKSLKLPAVRGPCNTLLPEDCHYQPEDLVKLFILPNVMCLAKSAKEFSYEAGYQSDSCDPIPQWDHDDDADQFGEGDCLSDTEESSNFVSIPRQVNKIEVQYDKMSKQVDVHALKETLWNCMQGFNLQDEKVDEQEISFCRLLRDFPENCNAAAAGDISVHLCFICVLHLANEHSLTIRDCTTLDELLILLPPQHS</sequence>
<keyword evidence="5" id="KW-0158">Chromosome</keyword>
<feature type="region of interest" description="Disordered" evidence="11">
    <location>
        <begin position="413"/>
        <end position="436"/>
    </location>
</feature>
<dbReference type="GO" id="GO:0003682">
    <property type="term" value="F:chromatin binding"/>
    <property type="evidence" value="ECO:0007669"/>
    <property type="project" value="TreeGrafter"/>
</dbReference>
<dbReference type="GO" id="GO:0051301">
    <property type="term" value="P:cell division"/>
    <property type="evidence" value="ECO:0007669"/>
    <property type="project" value="UniProtKB-KW"/>
</dbReference>
<dbReference type="GO" id="GO:0000796">
    <property type="term" value="C:condensin complex"/>
    <property type="evidence" value="ECO:0007669"/>
    <property type="project" value="InterPro"/>
</dbReference>
<evidence type="ECO:0000313" key="13">
    <source>
        <dbReference type="Proteomes" id="UP000825729"/>
    </source>
</evidence>
<evidence type="ECO:0000256" key="7">
    <source>
        <dbReference type="ARBA" id="ARBA00022618"/>
    </source>
</evidence>
<dbReference type="EMBL" id="JAINDJ010000005">
    <property type="protein sequence ID" value="KAG9447625.1"/>
    <property type="molecule type" value="Genomic_DNA"/>
</dbReference>
<name>A0AAV7EHS5_ARIFI</name>
<comment type="caution">
    <text evidence="12">The sequence shown here is derived from an EMBL/GenBank/DDBJ whole genome shotgun (WGS) entry which is preliminary data.</text>
</comment>
<reference evidence="12 13" key="1">
    <citation type="submission" date="2021-07" db="EMBL/GenBank/DDBJ databases">
        <title>The Aristolochia fimbriata genome: insights into angiosperm evolution, floral development and chemical biosynthesis.</title>
        <authorList>
            <person name="Jiao Y."/>
        </authorList>
    </citation>
    <scope>NUCLEOTIDE SEQUENCE [LARGE SCALE GENOMIC DNA]</scope>
    <source>
        <strain evidence="12">IBCAS-2021</strain>
        <tissue evidence="12">Leaf</tissue>
    </source>
</reference>
<dbReference type="GO" id="GO:0005737">
    <property type="term" value="C:cytoplasm"/>
    <property type="evidence" value="ECO:0007669"/>
    <property type="project" value="UniProtKB-SubCell"/>
</dbReference>
<feature type="region of interest" description="Disordered" evidence="11">
    <location>
        <begin position="43"/>
        <end position="62"/>
    </location>
</feature>
<dbReference type="Pfam" id="PF05786">
    <property type="entry name" value="Cnd2"/>
    <property type="match status" value="2"/>
</dbReference>
<evidence type="ECO:0000256" key="2">
    <source>
        <dbReference type="ARBA" id="ARBA00004496"/>
    </source>
</evidence>
<evidence type="ECO:0000256" key="1">
    <source>
        <dbReference type="ARBA" id="ARBA00004286"/>
    </source>
</evidence>
<dbReference type="AlphaFoldDB" id="A0AAV7EHS5"/>
<accession>A0AAV7EHS5</accession>
<evidence type="ECO:0000256" key="8">
    <source>
        <dbReference type="ARBA" id="ARBA00022776"/>
    </source>
</evidence>
<keyword evidence="6" id="KW-0963">Cytoplasm</keyword>
<dbReference type="InterPro" id="IPR022816">
    <property type="entry name" value="Condensin_barren_su2"/>
</dbReference>